<dbReference type="Pfam" id="PF00589">
    <property type="entry name" value="Phage_integrase"/>
    <property type="match status" value="1"/>
</dbReference>
<evidence type="ECO:0000313" key="8">
    <source>
        <dbReference type="EMBL" id="STQ81704.1"/>
    </source>
</evidence>
<dbReference type="InterPro" id="IPR025166">
    <property type="entry name" value="Integrase_DNA_bind_dom"/>
</dbReference>
<dbReference type="PANTHER" id="PTHR30629:SF2">
    <property type="entry name" value="PROPHAGE INTEGRASE INTS-RELATED"/>
    <property type="match status" value="1"/>
</dbReference>
<keyword evidence="2" id="KW-0229">DNA integration</keyword>
<dbReference type="PANTHER" id="PTHR30629">
    <property type="entry name" value="PROPHAGE INTEGRASE"/>
    <property type="match status" value="1"/>
</dbReference>
<dbReference type="EMBL" id="UGHP01000001">
    <property type="protein sequence ID" value="STQ81704.1"/>
    <property type="molecule type" value="Genomic_DNA"/>
</dbReference>
<evidence type="ECO:0000256" key="2">
    <source>
        <dbReference type="ARBA" id="ARBA00022908"/>
    </source>
</evidence>
<feature type="domain" description="Core-binding (CB)" evidence="7">
    <location>
        <begin position="98"/>
        <end position="179"/>
    </location>
</feature>
<dbReference type="GO" id="GO:0015074">
    <property type="term" value="P:DNA integration"/>
    <property type="evidence" value="ECO:0007669"/>
    <property type="project" value="UniProtKB-KW"/>
</dbReference>
<dbReference type="PROSITE" id="PS51900">
    <property type="entry name" value="CB"/>
    <property type="match status" value="1"/>
</dbReference>
<evidence type="ECO:0000313" key="9">
    <source>
        <dbReference type="Proteomes" id="UP000254821"/>
    </source>
</evidence>
<dbReference type="RefSeq" id="WP_043495187.1">
    <property type="nucleotide sequence ID" value="NZ_CALJTU010000073.1"/>
</dbReference>
<dbReference type="SUPFAM" id="SSF56349">
    <property type="entry name" value="DNA breaking-rejoining enzymes"/>
    <property type="match status" value="1"/>
</dbReference>
<dbReference type="InterPro" id="IPR038488">
    <property type="entry name" value="Integrase_DNA-bd_sf"/>
</dbReference>
<dbReference type="InterPro" id="IPR013762">
    <property type="entry name" value="Integrase-like_cat_sf"/>
</dbReference>
<dbReference type="Gene3D" id="1.10.150.130">
    <property type="match status" value="1"/>
</dbReference>
<accession>A0A377PNW8</accession>
<dbReference type="Proteomes" id="UP000254821">
    <property type="component" value="Unassembled WGS sequence"/>
</dbReference>
<evidence type="ECO:0000256" key="5">
    <source>
        <dbReference type="PROSITE-ProRule" id="PRU01248"/>
    </source>
</evidence>
<proteinExistence type="inferred from homology"/>
<comment type="similarity">
    <text evidence="1">Belongs to the 'phage' integrase family.</text>
</comment>
<dbReference type="CDD" id="cd00801">
    <property type="entry name" value="INT_P4_C"/>
    <property type="match status" value="1"/>
</dbReference>
<organism evidence="8 9">
    <name type="scientific">Hafnia alvei</name>
    <dbReference type="NCBI Taxonomy" id="569"/>
    <lineage>
        <taxon>Bacteria</taxon>
        <taxon>Pseudomonadati</taxon>
        <taxon>Pseudomonadota</taxon>
        <taxon>Gammaproteobacteria</taxon>
        <taxon>Enterobacterales</taxon>
        <taxon>Hafniaceae</taxon>
        <taxon>Hafnia</taxon>
    </lineage>
</organism>
<sequence length="402" mass="45687">MKLNARQVDAAKPREKAYKLADGAGLYLEVIPSGSRYWRMKYRFNGKEKRMAFGVYPAVSLAQARALRDEAKKKLAEGIDPSFAKKEEKLVRDVQLNNTFQAVALEWHGTKMSRWSEGYASDIIEAFNKDIFPYIGQQPVNEIKPLVLLNVLRRMESRGATEKAKKVRQRCSEVFRYAIVTGRAEYNPAADLTSAMSGHESKHYPFLTVEELPDFFKALSGYTGSPLVVLAARLLILTGVRTGELRGAFWSEFDLEKAVWEIPAERMKMKRPHLVPLSTQALEIVQQLKVMSGQYPLVFPGRNDPRKTMSEASINQVFKRIGYTGKVTGHGFRHTMSTILHEEGFNTAWIETQLAHVDKNAIRGTYNHALYLEGRRKMMQWYADHINANHNSCISLLVNATK</sequence>
<evidence type="ECO:0000256" key="4">
    <source>
        <dbReference type="ARBA" id="ARBA00023172"/>
    </source>
</evidence>
<evidence type="ECO:0000256" key="1">
    <source>
        <dbReference type="ARBA" id="ARBA00008857"/>
    </source>
</evidence>
<dbReference type="PROSITE" id="PS51898">
    <property type="entry name" value="TYR_RECOMBINASE"/>
    <property type="match status" value="1"/>
</dbReference>
<evidence type="ECO:0000256" key="3">
    <source>
        <dbReference type="ARBA" id="ARBA00023125"/>
    </source>
</evidence>
<protein>
    <submittedName>
        <fullName evidence="8">Prophage CPS-53 integrase</fullName>
    </submittedName>
</protein>
<feature type="domain" description="Tyr recombinase" evidence="6">
    <location>
        <begin position="202"/>
        <end position="379"/>
    </location>
</feature>
<dbReference type="GO" id="GO:0006310">
    <property type="term" value="P:DNA recombination"/>
    <property type="evidence" value="ECO:0007669"/>
    <property type="project" value="UniProtKB-KW"/>
</dbReference>
<keyword evidence="4" id="KW-0233">DNA recombination</keyword>
<dbReference type="InterPro" id="IPR050808">
    <property type="entry name" value="Phage_Integrase"/>
</dbReference>
<dbReference type="GO" id="GO:0003677">
    <property type="term" value="F:DNA binding"/>
    <property type="evidence" value="ECO:0007669"/>
    <property type="project" value="UniProtKB-UniRule"/>
</dbReference>
<dbReference type="Gene3D" id="1.10.443.10">
    <property type="entry name" value="Intergrase catalytic core"/>
    <property type="match status" value="1"/>
</dbReference>
<dbReference type="Pfam" id="PF13356">
    <property type="entry name" value="Arm-DNA-bind_3"/>
    <property type="match status" value="1"/>
</dbReference>
<dbReference type="InterPro" id="IPR002104">
    <property type="entry name" value="Integrase_catalytic"/>
</dbReference>
<gene>
    <name evidence="8" type="primary">intS_3</name>
    <name evidence="8" type="ORF">NCTC8105_03891</name>
</gene>
<reference evidence="8 9" key="1">
    <citation type="submission" date="2018-06" db="EMBL/GenBank/DDBJ databases">
        <authorList>
            <consortium name="Pathogen Informatics"/>
            <person name="Doyle S."/>
        </authorList>
    </citation>
    <scope>NUCLEOTIDE SEQUENCE [LARGE SCALE GENOMIC DNA]</scope>
    <source>
        <strain evidence="8 9">NCTC8105</strain>
    </source>
</reference>
<keyword evidence="3 5" id="KW-0238">DNA-binding</keyword>
<dbReference type="Gene3D" id="3.30.160.390">
    <property type="entry name" value="Integrase, DNA-binding domain"/>
    <property type="match status" value="1"/>
</dbReference>
<evidence type="ECO:0000259" key="7">
    <source>
        <dbReference type="PROSITE" id="PS51900"/>
    </source>
</evidence>
<dbReference type="Pfam" id="PF22022">
    <property type="entry name" value="Phage_int_M"/>
    <property type="match status" value="1"/>
</dbReference>
<dbReference type="InterPro" id="IPR053876">
    <property type="entry name" value="Phage_int_M"/>
</dbReference>
<dbReference type="InterPro" id="IPR011010">
    <property type="entry name" value="DNA_brk_join_enz"/>
</dbReference>
<dbReference type="InterPro" id="IPR044068">
    <property type="entry name" value="CB"/>
</dbReference>
<name>A0A377PNW8_HAFAL</name>
<dbReference type="InterPro" id="IPR010998">
    <property type="entry name" value="Integrase_recombinase_N"/>
</dbReference>
<evidence type="ECO:0000259" key="6">
    <source>
        <dbReference type="PROSITE" id="PS51898"/>
    </source>
</evidence>
<dbReference type="AlphaFoldDB" id="A0A377PNW8"/>